<reference evidence="2" key="1">
    <citation type="submission" date="2021-06" db="EMBL/GenBank/DDBJ databases">
        <authorList>
            <person name="Kallberg Y."/>
            <person name="Tangrot J."/>
            <person name="Rosling A."/>
        </authorList>
    </citation>
    <scope>NUCLEOTIDE SEQUENCE</scope>
    <source>
        <strain evidence="2">MA453B</strain>
    </source>
</reference>
<dbReference type="AlphaFoldDB" id="A0A9N9K0E2"/>
<gene>
    <name evidence="2" type="ORF">DERYTH_LOCUS23758</name>
</gene>
<sequence>IKPVFQMMQIVAEMAWQKPTSHEQSESGTVNLSDIVNVSMLADNKNDNEDEELEENEELDENEELEEISIDTLNTANRLDCYLADYKNLKIKLQYLFLHILTQPSFVRIIEQDIENVEAIQ</sequence>
<dbReference type="EMBL" id="CAJVPY010037315">
    <property type="protein sequence ID" value="CAG8802798.1"/>
    <property type="molecule type" value="Genomic_DNA"/>
</dbReference>
<accession>A0A9N9K0E2</accession>
<evidence type="ECO:0000256" key="1">
    <source>
        <dbReference type="SAM" id="MobiDB-lite"/>
    </source>
</evidence>
<evidence type="ECO:0000313" key="3">
    <source>
        <dbReference type="Proteomes" id="UP000789405"/>
    </source>
</evidence>
<comment type="caution">
    <text evidence="2">The sequence shown here is derived from an EMBL/GenBank/DDBJ whole genome shotgun (WGS) entry which is preliminary data.</text>
</comment>
<proteinExistence type="predicted"/>
<feature type="region of interest" description="Disordered" evidence="1">
    <location>
        <begin position="41"/>
        <end position="65"/>
    </location>
</feature>
<evidence type="ECO:0000313" key="2">
    <source>
        <dbReference type="EMBL" id="CAG8802798.1"/>
    </source>
</evidence>
<dbReference type="Proteomes" id="UP000789405">
    <property type="component" value="Unassembled WGS sequence"/>
</dbReference>
<protein>
    <submittedName>
        <fullName evidence="2">12165_t:CDS:1</fullName>
    </submittedName>
</protein>
<organism evidence="2 3">
    <name type="scientific">Dentiscutata erythropus</name>
    <dbReference type="NCBI Taxonomy" id="1348616"/>
    <lineage>
        <taxon>Eukaryota</taxon>
        <taxon>Fungi</taxon>
        <taxon>Fungi incertae sedis</taxon>
        <taxon>Mucoromycota</taxon>
        <taxon>Glomeromycotina</taxon>
        <taxon>Glomeromycetes</taxon>
        <taxon>Diversisporales</taxon>
        <taxon>Gigasporaceae</taxon>
        <taxon>Dentiscutata</taxon>
    </lineage>
</organism>
<feature type="compositionally biased region" description="Acidic residues" evidence="1">
    <location>
        <begin position="48"/>
        <end position="65"/>
    </location>
</feature>
<name>A0A9N9K0E2_9GLOM</name>
<dbReference type="OrthoDB" id="2482065at2759"/>
<keyword evidence="3" id="KW-1185">Reference proteome</keyword>
<feature type="non-terminal residue" evidence="2">
    <location>
        <position position="1"/>
    </location>
</feature>